<evidence type="ECO:0000256" key="2">
    <source>
        <dbReference type="ARBA" id="ARBA00022692"/>
    </source>
</evidence>
<evidence type="ECO:0000313" key="7">
    <source>
        <dbReference type="EMBL" id="PRY67611.1"/>
    </source>
</evidence>
<sequence>MTRGAAAFPRARESLAAPALWVLVAAVIFLLPGAFNRWVFPKETVALAGVLLAAIAIPAGRLPRWVWIAAGTGLVVAASAALLGATPLAQIVGRWPRYEGLISVGVYFAVAWAAARLLGPAGTAQRFQSLYTSLATASVLLGVVSLLEASGARPIATDLARPGALLGNATEQGIVGVMLTALLVLPAIDGWSSRLSPWHARRWLFTAGITLGVATVVVSASRAALLGLLVVFLALVAILLVRPPAAVSRLRLAVGLGGAALVAAGAAFAVPLTRDRILSLSPLSSSSVDDRFAIWSDAITLFTRHPWLGVGPNGYLDAVGAVHEATWFANVGSGTTIDSPHSIPLQLLLVGGIPLLVVAVVAVLLTFRATVRVLRAPEREVAEGRRGASTTALRASVSYDATRRSAVVGATLALSVWGVALLTHFSSPGTAILAALAWGVVVAIRPTTGEGLVGGRVAAERPVVRRLRIGALAVWLVLSSVWTVADVHLNTGVASASSLRIADADAAFTSAAALRPWDVDVPSVAAQSFAEATEREVPGALPLALLWSEKALQAVPTSVLAGKARAVALQYSGDIDGAIELLTALRKQTPNDPEVAHRLGGMLLLASDQDGARVQLEFAASRNPDSVDVWLTLQYLYEVMGDAAAADRATKELARLGADAG</sequence>
<evidence type="ECO:0000313" key="8">
    <source>
        <dbReference type="Proteomes" id="UP000237983"/>
    </source>
</evidence>
<feature type="transmembrane region" description="Helical" evidence="5">
    <location>
        <begin position="469"/>
        <end position="489"/>
    </location>
</feature>
<dbReference type="GO" id="GO:0016874">
    <property type="term" value="F:ligase activity"/>
    <property type="evidence" value="ECO:0007669"/>
    <property type="project" value="UniProtKB-KW"/>
</dbReference>
<feature type="transmembrane region" description="Helical" evidence="5">
    <location>
        <begin position="100"/>
        <end position="118"/>
    </location>
</feature>
<dbReference type="PANTHER" id="PTHR37422:SF23">
    <property type="entry name" value="TEICHURONIC ACID BIOSYNTHESIS PROTEIN TUAE"/>
    <property type="match status" value="1"/>
</dbReference>
<dbReference type="Proteomes" id="UP000237983">
    <property type="component" value="Unassembled WGS sequence"/>
</dbReference>
<evidence type="ECO:0000259" key="6">
    <source>
        <dbReference type="Pfam" id="PF04932"/>
    </source>
</evidence>
<feature type="domain" description="O-antigen ligase-related" evidence="6">
    <location>
        <begin position="210"/>
        <end position="359"/>
    </location>
</feature>
<comment type="caution">
    <text evidence="7">The sequence shown here is derived from an EMBL/GenBank/DDBJ whole genome shotgun (WGS) entry which is preliminary data.</text>
</comment>
<keyword evidence="7" id="KW-0436">Ligase</keyword>
<dbReference type="AlphaFoldDB" id="A0A2T0VBS3"/>
<dbReference type="InterPro" id="IPR051533">
    <property type="entry name" value="WaaL-like"/>
</dbReference>
<dbReference type="InterPro" id="IPR011990">
    <property type="entry name" value="TPR-like_helical_dom_sf"/>
</dbReference>
<feature type="transmembrane region" description="Helical" evidence="5">
    <location>
        <begin position="200"/>
        <end position="218"/>
    </location>
</feature>
<dbReference type="RefSeq" id="WP_106213327.1">
    <property type="nucleotide sequence ID" value="NZ_PVTL01000006.1"/>
</dbReference>
<gene>
    <name evidence="7" type="ORF">B0I08_106218</name>
</gene>
<proteinExistence type="predicted"/>
<keyword evidence="4 5" id="KW-0472">Membrane</keyword>
<feature type="transmembrane region" description="Helical" evidence="5">
    <location>
        <begin position="169"/>
        <end position="188"/>
    </location>
</feature>
<dbReference type="InterPro" id="IPR007016">
    <property type="entry name" value="O-antigen_ligase-rel_domated"/>
</dbReference>
<protein>
    <submittedName>
        <fullName evidence="7">O-antigen ligase</fullName>
    </submittedName>
</protein>
<feature type="transmembrane region" description="Helical" evidence="5">
    <location>
        <begin position="253"/>
        <end position="272"/>
    </location>
</feature>
<feature type="transmembrane region" description="Helical" evidence="5">
    <location>
        <begin position="44"/>
        <end position="60"/>
    </location>
</feature>
<feature type="transmembrane region" description="Helical" evidence="5">
    <location>
        <begin position="130"/>
        <end position="149"/>
    </location>
</feature>
<dbReference type="GO" id="GO:0016020">
    <property type="term" value="C:membrane"/>
    <property type="evidence" value="ECO:0007669"/>
    <property type="project" value="UniProtKB-SubCell"/>
</dbReference>
<feature type="transmembrane region" description="Helical" evidence="5">
    <location>
        <begin position="20"/>
        <end position="38"/>
    </location>
</feature>
<feature type="transmembrane region" description="Helical" evidence="5">
    <location>
        <begin position="224"/>
        <end position="241"/>
    </location>
</feature>
<evidence type="ECO:0000256" key="5">
    <source>
        <dbReference type="SAM" id="Phobius"/>
    </source>
</evidence>
<feature type="transmembrane region" description="Helical" evidence="5">
    <location>
        <begin position="406"/>
        <end position="425"/>
    </location>
</feature>
<feature type="transmembrane region" description="Helical" evidence="5">
    <location>
        <begin position="67"/>
        <end position="88"/>
    </location>
</feature>
<comment type="subcellular location">
    <subcellularLocation>
        <location evidence="1">Membrane</location>
        <topology evidence="1">Multi-pass membrane protein</topology>
    </subcellularLocation>
</comment>
<dbReference type="SUPFAM" id="SSF48452">
    <property type="entry name" value="TPR-like"/>
    <property type="match status" value="1"/>
</dbReference>
<feature type="transmembrane region" description="Helical" evidence="5">
    <location>
        <begin position="343"/>
        <end position="367"/>
    </location>
</feature>
<evidence type="ECO:0000256" key="3">
    <source>
        <dbReference type="ARBA" id="ARBA00022989"/>
    </source>
</evidence>
<keyword evidence="8" id="KW-1185">Reference proteome</keyword>
<dbReference type="EMBL" id="PVTL01000006">
    <property type="protein sequence ID" value="PRY67611.1"/>
    <property type="molecule type" value="Genomic_DNA"/>
</dbReference>
<accession>A0A2T0VBS3</accession>
<dbReference type="Pfam" id="PF04932">
    <property type="entry name" value="Wzy_C"/>
    <property type="match status" value="1"/>
</dbReference>
<organism evidence="7 8">
    <name type="scientific">Glaciihabitans tibetensis</name>
    <dbReference type="NCBI Taxonomy" id="1266600"/>
    <lineage>
        <taxon>Bacteria</taxon>
        <taxon>Bacillati</taxon>
        <taxon>Actinomycetota</taxon>
        <taxon>Actinomycetes</taxon>
        <taxon>Micrococcales</taxon>
        <taxon>Microbacteriaceae</taxon>
        <taxon>Glaciihabitans</taxon>
    </lineage>
</organism>
<dbReference type="Gene3D" id="1.25.40.10">
    <property type="entry name" value="Tetratricopeptide repeat domain"/>
    <property type="match status" value="1"/>
</dbReference>
<dbReference type="OrthoDB" id="5121366at2"/>
<keyword evidence="3 5" id="KW-1133">Transmembrane helix</keyword>
<reference evidence="7 8" key="1">
    <citation type="submission" date="2018-03" db="EMBL/GenBank/DDBJ databases">
        <title>Genomic Encyclopedia of Type Strains, Phase III (KMG-III): the genomes of soil and plant-associated and newly described type strains.</title>
        <authorList>
            <person name="Whitman W."/>
        </authorList>
    </citation>
    <scope>NUCLEOTIDE SEQUENCE [LARGE SCALE GENOMIC DNA]</scope>
    <source>
        <strain evidence="7 8">CGMCC 1.12484</strain>
    </source>
</reference>
<evidence type="ECO:0000256" key="1">
    <source>
        <dbReference type="ARBA" id="ARBA00004141"/>
    </source>
</evidence>
<evidence type="ECO:0000256" key="4">
    <source>
        <dbReference type="ARBA" id="ARBA00023136"/>
    </source>
</evidence>
<feature type="transmembrane region" description="Helical" evidence="5">
    <location>
        <begin position="431"/>
        <end position="448"/>
    </location>
</feature>
<dbReference type="PANTHER" id="PTHR37422">
    <property type="entry name" value="TEICHURONIC ACID BIOSYNTHESIS PROTEIN TUAE"/>
    <property type="match status" value="1"/>
</dbReference>
<name>A0A2T0VBS3_9MICO</name>
<keyword evidence="2 5" id="KW-0812">Transmembrane</keyword>